<dbReference type="Gene3D" id="3.10.20.30">
    <property type="match status" value="1"/>
</dbReference>
<dbReference type="GO" id="GO:0005524">
    <property type="term" value="F:ATP binding"/>
    <property type="evidence" value="ECO:0007669"/>
    <property type="project" value="UniProtKB-KW"/>
</dbReference>
<accession>A0A381R2H3</accession>
<evidence type="ECO:0000256" key="4">
    <source>
        <dbReference type="ARBA" id="ARBA00022840"/>
    </source>
</evidence>
<dbReference type="Gene3D" id="1.10.150.300">
    <property type="entry name" value="TGS-like domain"/>
    <property type="match status" value="1"/>
</dbReference>
<dbReference type="SUPFAM" id="SSF81271">
    <property type="entry name" value="TGS-like"/>
    <property type="match status" value="1"/>
</dbReference>
<keyword evidence="2" id="KW-0479">Metal-binding</keyword>
<dbReference type="EMBL" id="UINC01001656">
    <property type="protein sequence ID" value="SUZ85892.1"/>
    <property type="molecule type" value="Genomic_DNA"/>
</dbReference>
<evidence type="ECO:0000256" key="3">
    <source>
        <dbReference type="ARBA" id="ARBA00022741"/>
    </source>
</evidence>
<dbReference type="InterPro" id="IPR006073">
    <property type="entry name" value="GTP-bd"/>
</dbReference>
<evidence type="ECO:0000259" key="6">
    <source>
        <dbReference type="PROSITE" id="PS51880"/>
    </source>
</evidence>
<feature type="domain" description="OBG-type G" evidence="5">
    <location>
        <begin position="3"/>
        <end position="259"/>
    </location>
</feature>
<dbReference type="InterPro" id="IPR012676">
    <property type="entry name" value="TGS-like"/>
</dbReference>
<dbReference type="GO" id="GO:0005525">
    <property type="term" value="F:GTP binding"/>
    <property type="evidence" value="ECO:0007669"/>
    <property type="project" value="InterPro"/>
</dbReference>
<keyword evidence="4" id="KW-0067">ATP-binding</keyword>
<dbReference type="InterPro" id="IPR031167">
    <property type="entry name" value="G_OBG"/>
</dbReference>
<dbReference type="InterPro" id="IPR041706">
    <property type="entry name" value="YchF_N"/>
</dbReference>
<name>A0A381R2H3_9ZZZZ</name>
<evidence type="ECO:0000256" key="1">
    <source>
        <dbReference type="ARBA" id="ARBA00001946"/>
    </source>
</evidence>
<dbReference type="InterPro" id="IPR012675">
    <property type="entry name" value="Beta-grasp_dom_sf"/>
</dbReference>
<keyword evidence="3" id="KW-0547">Nucleotide-binding</keyword>
<evidence type="ECO:0008006" key="8">
    <source>
        <dbReference type="Google" id="ProtNLM"/>
    </source>
</evidence>
<dbReference type="InterPro" id="IPR004095">
    <property type="entry name" value="TGS"/>
</dbReference>
<evidence type="ECO:0000256" key="2">
    <source>
        <dbReference type="ARBA" id="ARBA00022723"/>
    </source>
</evidence>
<proteinExistence type="inferred from homology"/>
<dbReference type="PIRSF" id="PIRSF006641">
    <property type="entry name" value="CHP00092"/>
    <property type="match status" value="1"/>
</dbReference>
<dbReference type="CDD" id="cd04867">
    <property type="entry name" value="TGS_YchF_OLA1"/>
    <property type="match status" value="1"/>
</dbReference>
<organism evidence="7">
    <name type="scientific">marine metagenome</name>
    <dbReference type="NCBI Taxonomy" id="408172"/>
    <lineage>
        <taxon>unclassified sequences</taxon>
        <taxon>metagenomes</taxon>
        <taxon>ecological metagenomes</taxon>
    </lineage>
</organism>
<gene>
    <name evidence="7" type="ORF">METZ01_LOCUS38746</name>
</gene>
<evidence type="ECO:0000313" key="7">
    <source>
        <dbReference type="EMBL" id="SUZ85892.1"/>
    </source>
</evidence>
<dbReference type="PANTHER" id="PTHR23305">
    <property type="entry name" value="OBG GTPASE FAMILY"/>
    <property type="match status" value="1"/>
</dbReference>
<dbReference type="NCBIfam" id="TIGR00092">
    <property type="entry name" value="redox-regulated ATPase YchF"/>
    <property type="match status" value="1"/>
</dbReference>
<dbReference type="InterPro" id="IPR013029">
    <property type="entry name" value="YchF_C"/>
</dbReference>
<dbReference type="CDD" id="cd01900">
    <property type="entry name" value="YchF"/>
    <property type="match status" value="1"/>
</dbReference>
<dbReference type="Pfam" id="PF01926">
    <property type="entry name" value="MMR_HSR1"/>
    <property type="match status" value="1"/>
</dbReference>
<dbReference type="Pfam" id="PF06071">
    <property type="entry name" value="YchF-GTPase_C"/>
    <property type="match status" value="1"/>
</dbReference>
<dbReference type="InterPro" id="IPR004396">
    <property type="entry name" value="ATPase_YchF/OLA1"/>
</dbReference>
<dbReference type="InterPro" id="IPR023192">
    <property type="entry name" value="TGS-like_dom_sf"/>
</dbReference>
<evidence type="ECO:0000259" key="5">
    <source>
        <dbReference type="PROSITE" id="PS51710"/>
    </source>
</evidence>
<dbReference type="PRINTS" id="PR00326">
    <property type="entry name" value="GTP1OBG"/>
</dbReference>
<sequence length="366" mass="41017">MGIRCGIIGLPNVGKSTIFNALTQSGVDVANYPFCTIDPNIGSVAVPDKRLSVFTDMTHIEKVIPSFVEFVDIAGLVAGASKGEGLGNQFLGNIRETDAIVHVVRCFENNDIAHVSENIDPVNDIEIINTELLLADIQTVEKNYVRAEKQSKAAQQGDIEKRDFLKKLLEHLNKFLPARNFIIDDEKTDFWMKELHLLSAKPTLYVANINEENVHSGNDFTVQVQEYLGHNQDFELITMCGALESELSQIEGEEQIEFLKDLQLEEPALERLIQSCYTLLGLQTFFTTRPGEVRSWPVKVKTKAPQAAGLIHSDFERGFISAEVIPYRDYVELGGEQACKTAGKLRLEGKDYIVREGDVIHFRFNV</sequence>
<feature type="domain" description="TGS" evidence="6">
    <location>
        <begin position="281"/>
        <end position="364"/>
    </location>
</feature>
<dbReference type="FunFam" id="1.10.150.300:FF:000001">
    <property type="entry name" value="Ribosome-binding ATPase YchF"/>
    <property type="match status" value="1"/>
</dbReference>
<dbReference type="AlphaFoldDB" id="A0A381R2H3"/>
<comment type="cofactor">
    <cofactor evidence="1">
        <name>Mg(2+)</name>
        <dbReference type="ChEBI" id="CHEBI:18420"/>
    </cofactor>
</comment>
<dbReference type="Gene3D" id="3.40.50.300">
    <property type="entry name" value="P-loop containing nucleotide triphosphate hydrolases"/>
    <property type="match status" value="1"/>
</dbReference>
<dbReference type="GO" id="GO:0005737">
    <property type="term" value="C:cytoplasm"/>
    <property type="evidence" value="ECO:0007669"/>
    <property type="project" value="TreeGrafter"/>
</dbReference>
<reference evidence="7" key="1">
    <citation type="submission" date="2018-05" db="EMBL/GenBank/DDBJ databases">
        <authorList>
            <person name="Lanie J.A."/>
            <person name="Ng W.-L."/>
            <person name="Kazmierczak K.M."/>
            <person name="Andrzejewski T.M."/>
            <person name="Davidsen T.M."/>
            <person name="Wayne K.J."/>
            <person name="Tettelin H."/>
            <person name="Glass J.I."/>
            <person name="Rusch D."/>
            <person name="Podicherti R."/>
            <person name="Tsui H.-C.T."/>
            <person name="Winkler M.E."/>
        </authorList>
    </citation>
    <scope>NUCLEOTIDE SEQUENCE</scope>
</reference>
<protein>
    <recommendedName>
        <fullName evidence="8">OBG-type G domain-containing protein</fullName>
    </recommendedName>
</protein>
<dbReference type="PROSITE" id="PS51710">
    <property type="entry name" value="G_OBG"/>
    <property type="match status" value="1"/>
</dbReference>
<dbReference type="HAMAP" id="MF_00944">
    <property type="entry name" value="YchF_OLA1_ATPase"/>
    <property type="match status" value="1"/>
</dbReference>
<dbReference type="SUPFAM" id="SSF52540">
    <property type="entry name" value="P-loop containing nucleoside triphosphate hydrolases"/>
    <property type="match status" value="1"/>
</dbReference>
<dbReference type="GO" id="GO:0016887">
    <property type="term" value="F:ATP hydrolysis activity"/>
    <property type="evidence" value="ECO:0007669"/>
    <property type="project" value="InterPro"/>
</dbReference>
<dbReference type="FunFam" id="3.10.20.30:FF:000001">
    <property type="entry name" value="Ribosome-binding ATPase YchF"/>
    <property type="match status" value="1"/>
</dbReference>
<dbReference type="PROSITE" id="PS51880">
    <property type="entry name" value="TGS"/>
    <property type="match status" value="1"/>
</dbReference>
<dbReference type="PANTHER" id="PTHR23305:SF18">
    <property type="entry name" value="OBG-TYPE G DOMAIN-CONTAINING PROTEIN"/>
    <property type="match status" value="1"/>
</dbReference>
<dbReference type="GO" id="GO:0046872">
    <property type="term" value="F:metal ion binding"/>
    <property type="evidence" value="ECO:0007669"/>
    <property type="project" value="UniProtKB-KW"/>
</dbReference>
<dbReference type="InterPro" id="IPR027417">
    <property type="entry name" value="P-loop_NTPase"/>
</dbReference>